<name>A0A2R6VWQ1_MARPO</name>
<sequence>MLDLSSLFRAFSSLKNTSLLQILLCSRLLYIKEGRRGKDGLGRLMMLLSFHDSLCIIRRKLLFLVYDLCIHSGQRLSESSMRGDIQLRFGGRLLFC</sequence>
<dbReference type="EMBL" id="KZ772945">
    <property type="protein sequence ID" value="PTQ26032.1"/>
    <property type="molecule type" value="Genomic_DNA"/>
</dbReference>
<gene>
    <name evidence="1" type="ORF">MARPO_YB0011</name>
</gene>
<evidence type="ECO:0000313" key="1">
    <source>
        <dbReference type="EMBL" id="PTQ26032.1"/>
    </source>
</evidence>
<protein>
    <submittedName>
        <fullName evidence="1">Uncharacterized protein</fullName>
    </submittedName>
</protein>
<accession>A0A2R6VWQ1</accession>
<organism evidence="1 2">
    <name type="scientific">Marchantia polymorpha</name>
    <name type="common">Common liverwort</name>
    <name type="synonym">Marchantia aquatica</name>
    <dbReference type="NCBI Taxonomy" id="3197"/>
    <lineage>
        <taxon>Eukaryota</taxon>
        <taxon>Viridiplantae</taxon>
        <taxon>Streptophyta</taxon>
        <taxon>Embryophyta</taxon>
        <taxon>Marchantiophyta</taxon>
        <taxon>Marchantiopsida</taxon>
        <taxon>Marchantiidae</taxon>
        <taxon>Marchantiales</taxon>
        <taxon>Marchantiaceae</taxon>
        <taxon>Marchantia</taxon>
    </lineage>
</organism>
<dbReference type="Proteomes" id="UP000244005">
    <property type="component" value="Chromosome Y"/>
</dbReference>
<proteinExistence type="predicted"/>
<evidence type="ECO:0000313" key="2">
    <source>
        <dbReference type="Proteomes" id="UP000244005"/>
    </source>
</evidence>
<dbReference type="AlphaFoldDB" id="A0A2R6VWQ1"/>
<reference evidence="1" key="1">
    <citation type="submission" date="2017-12" db="EMBL/GenBank/DDBJ databases">
        <title>WGS assembly of Marchantia polymorpha.</title>
        <authorList>
            <person name="Bowman J.L."/>
            <person name="Kohchi T."/>
            <person name="Yamato K.T."/>
            <person name="Jenkins J."/>
            <person name="Shu S."/>
            <person name="Ishizaki K."/>
            <person name="Yamaoka S."/>
            <person name="Nishihama R."/>
            <person name="Nakamura Y."/>
            <person name="Berger F."/>
            <person name="Adam C."/>
            <person name="Aki S.S."/>
            <person name="Althoff F."/>
            <person name="Araki T."/>
            <person name="Arteaga-Vazquez M.A."/>
            <person name="Balasubrmanian S."/>
            <person name="Bauer D."/>
            <person name="Boehm C.R."/>
            <person name="Briginshaw L."/>
            <person name="Caballero-Perez J."/>
            <person name="Catarino B."/>
            <person name="Chen F."/>
            <person name="Chiyoda S."/>
            <person name="Chovatia M."/>
            <person name="Davies K.M."/>
            <person name="Delmans M."/>
            <person name="Demura T."/>
            <person name="Dierschke T."/>
            <person name="Dolan L."/>
            <person name="Dorantes-Acosta A.E."/>
            <person name="Eklund D.M."/>
            <person name="Florent S.N."/>
            <person name="Flores-Sandoval E."/>
            <person name="Fujiyama A."/>
            <person name="Fukuzawa H."/>
            <person name="Galik B."/>
            <person name="Grimanelli D."/>
            <person name="Grimwood J."/>
            <person name="Grossniklaus U."/>
            <person name="Hamada T."/>
            <person name="Haseloff J."/>
            <person name="Hetherington A.J."/>
            <person name="Higo A."/>
            <person name="Hirakawa Y."/>
            <person name="Hundley H.N."/>
            <person name="Ikeda Y."/>
            <person name="Inoue K."/>
            <person name="Inoue S."/>
            <person name="Ishida S."/>
            <person name="Jia Q."/>
            <person name="Kakita M."/>
            <person name="Kanazawa T."/>
            <person name="Kawai Y."/>
            <person name="Kawashima T."/>
            <person name="Kennedy M."/>
            <person name="Kinose K."/>
            <person name="Kinoshita T."/>
            <person name="Kohara Y."/>
            <person name="Koide E."/>
            <person name="Komatsu K."/>
            <person name="Kopischke S."/>
            <person name="Kubo M."/>
            <person name="Kyozuka J."/>
            <person name="Lagercrantz U."/>
            <person name="Lin S.S."/>
            <person name="Lindquist E."/>
            <person name="Lipzen A.M."/>
            <person name="Lu C."/>
            <person name="Luna E.D."/>
            <person name="Martienssen R.A."/>
            <person name="Minamino N."/>
            <person name="Mizutani M."/>
            <person name="Mizutani M."/>
            <person name="Mochizuki N."/>
            <person name="Monte I."/>
            <person name="Mosher R."/>
            <person name="Nagasaki H."/>
            <person name="Nakagami H."/>
            <person name="Naramoto S."/>
            <person name="Nishitani K."/>
            <person name="Ohtani M."/>
            <person name="Okamoto T."/>
            <person name="Okumura M."/>
            <person name="Phillips J."/>
            <person name="Pollak B."/>
            <person name="Reinders A."/>
            <person name="Roevekamp M."/>
            <person name="Sano R."/>
            <person name="Sawa S."/>
            <person name="Schmid M.W."/>
            <person name="Shirakawa M."/>
            <person name="Solano R."/>
            <person name="Spunde A."/>
            <person name="Suetsugu N."/>
            <person name="Sugano S."/>
            <person name="Sugiyama A."/>
            <person name="Sun R."/>
            <person name="Suzuki Y."/>
            <person name="Takenaka M."/>
            <person name="Takezawa D."/>
            <person name="Tomogane H."/>
            <person name="Tsuzuki M."/>
            <person name="Ueda T."/>
            <person name="Umeda M."/>
            <person name="Ward J.M."/>
            <person name="Watanabe Y."/>
            <person name="Yazaki K."/>
            <person name="Yokoyama R."/>
            <person name="Yoshitake Y."/>
            <person name="Yotsui I."/>
            <person name="Zachgo S."/>
            <person name="Schmutz J."/>
        </authorList>
    </citation>
    <scope>NUCLEOTIDE SEQUENCE [LARGE SCALE GENOMIC DNA]</scope>
    <source>
        <strain evidence="1">Tak-1</strain>
    </source>
</reference>
<keyword evidence="2" id="KW-1185">Reference proteome</keyword>
<dbReference type="Gramene" id="MpVg00420.1">
    <property type="protein sequence ID" value="MpVg00420.1.cds"/>
    <property type="gene ID" value="MpVg00420"/>
</dbReference>